<feature type="region of interest" description="Disordered" evidence="1">
    <location>
        <begin position="31"/>
        <end position="53"/>
    </location>
</feature>
<keyword evidence="4" id="KW-1185">Reference proteome</keyword>
<gene>
    <name evidence="3" type="ORF">CTE05_24310</name>
</gene>
<feature type="signal peptide" evidence="2">
    <location>
        <begin position="1"/>
        <end position="25"/>
    </location>
</feature>
<dbReference type="EMBL" id="BJWH01000012">
    <property type="protein sequence ID" value="GEL98884.1"/>
    <property type="molecule type" value="Genomic_DNA"/>
</dbReference>
<evidence type="ECO:0000256" key="2">
    <source>
        <dbReference type="SAM" id="SignalP"/>
    </source>
</evidence>
<evidence type="ECO:0000313" key="3">
    <source>
        <dbReference type="EMBL" id="GEL98884.1"/>
    </source>
</evidence>
<reference evidence="3 4" key="1">
    <citation type="submission" date="2019-07" db="EMBL/GenBank/DDBJ databases">
        <title>Whole genome shotgun sequence of Cellulomonas terrae NBRC 100819.</title>
        <authorList>
            <person name="Hosoyama A."/>
            <person name="Uohara A."/>
            <person name="Ohji S."/>
            <person name="Ichikawa N."/>
        </authorList>
    </citation>
    <scope>NUCLEOTIDE SEQUENCE [LARGE SCALE GENOMIC DNA]</scope>
    <source>
        <strain evidence="3 4">NBRC 100819</strain>
    </source>
</reference>
<keyword evidence="2" id="KW-0732">Signal</keyword>
<protein>
    <submittedName>
        <fullName evidence="3">Uncharacterized protein</fullName>
    </submittedName>
</protein>
<dbReference type="Proteomes" id="UP000321049">
    <property type="component" value="Unassembled WGS sequence"/>
</dbReference>
<name>A0A511JLS8_9CELL</name>
<evidence type="ECO:0000256" key="1">
    <source>
        <dbReference type="SAM" id="MobiDB-lite"/>
    </source>
</evidence>
<evidence type="ECO:0000313" key="4">
    <source>
        <dbReference type="Proteomes" id="UP000321049"/>
    </source>
</evidence>
<comment type="caution">
    <text evidence="3">The sequence shown here is derived from an EMBL/GenBank/DDBJ whole genome shotgun (WGS) entry which is preliminary data.</text>
</comment>
<organism evidence="3 4">
    <name type="scientific">Cellulomonas terrae</name>
    <dbReference type="NCBI Taxonomy" id="311234"/>
    <lineage>
        <taxon>Bacteria</taxon>
        <taxon>Bacillati</taxon>
        <taxon>Actinomycetota</taxon>
        <taxon>Actinomycetes</taxon>
        <taxon>Micrococcales</taxon>
        <taxon>Cellulomonadaceae</taxon>
        <taxon>Cellulomonas</taxon>
    </lineage>
</organism>
<dbReference type="AlphaFoldDB" id="A0A511JLS8"/>
<proteinExistence type="predicted"/>
<dbReference type="RefSeq" id="WP_146846453.1">
    <property type="nucleotide sequence ID" value="NZ_BJWH01000012.1"/>
</dbReference>
<dbReference type="OrthoDB" id="3742379at2"/>
<accession>A0A511JLS8</accession>
<sequence length="340" mass="34927">MLRRLALAVVAATALSLVAVAPAMADDPPGFEGNVPGLPSPSTPEVTPGAGAGSVQVTVSQTGTTAGGTTFSPPTTVRTVAPICWYSRGQTGYDYYEYWKPGGPARNAGTLDAYAAQGLLHPNYEAYATDTTGYWYEPRCQYDAPTETYLAYRGTHPPVFVPAGEPAPAQDATVDPEVLAQIASESMDLPEGTIRWNPSLVGSGATVVNTDTWVWVEGAATSVSVTASIPSGLSATVNAVLSGMELSAPGSDGTTCADTGTPWTAGATSTSCALTFYRSTANQPVKAGQSLPTATLTATATWTASWVSSVDPNPTALPAQTLATTAEVPVAEIQSIVTRG</sequence>
<feature type="chain" id="PRO_5022021549" evidence="2">
    <location>
        <begin position="26"/>
        <end position="340"/>
    </location>
</feature>